<sequence length="268" mass="30677">MINPKTGAQPKADVLTNSGKDDMKIHLFSTFGDKHNNIGRIEAAKFTARDHSYEDSNCQLYAYGDKDLRSTALESAKTGDYPTAIAAFNQLIERHPDNAIDYNNRGLVYFQSGEEQKAVRDFDKAIQINPELPSAYNNRANYYAGIGDLETALMDYEKALDLNPGHVRAWINRGITLRELGEYNEAIENFETALFFGKLENHILAEKARTYHLWGEWNAAIANYNRALKNLSARYSRMDKQTTRLRLQVENWLNELLLPMHPEWKIGE</sequence>
<gene>
    <name evidence="4" type="ORF">NIES267_27620</name>
</gene>
<proteinExistence type="predicted"/>
<evidence type="ECO:0000256" key="1">
    <source>
        <dbReference type="ARBA" id="ARBA00022737"/>
    </source>
</evidence>
<dbReference type="InterPro" id="IPR019734">
    <property type="entry name" value="TPR_rpt"/>
</dbReference>
<keyword evidence="5" id="KW-1185">Reference proteome</keyword>
<feature type="repeat" description="TPR" evidence="3">
    <location>
        <begin position="99"/>
        <end position="132"/>
    </location>
</feature>
<organism evidence="4 5">
    <name type="scientific">Calothrix parasitica NIES-267</name>
    <dbReference type="NCBI Taxonomy" id="1973488"/>
    <lineage>
        <taxon>Bacteria</taxon>
        <taxon>Bacillati</taxon>
        <taxon>Cyanobacteriota</taxon>
        <taxon>Cyanophyceae</taxon>
        <taxon>Nostocales</taxon>
        <taxon>Calotrichaceae</taxon>
        <taxon>Calothrix</taxon>
    </lineage>
</organism>
<feature type="repeat" description="TPR" evidence="3">
    <location>
        <begin position="167"/>
        <end position="200"/>
    </location>
</feature>
<feature type="repeat" description="TPR" evidence="3">
    <location>
        <begin position="133"/>
        <end position="166"/>
    </location>
</feature>
<evidence type="ECO:0000256" key="2">
    <source>
        <dbReference type="ARBA" id="ARBA00022803"/>
    </source>
</evidence>
<evidence type="ECO:0000313" key="4">
    <source>
        <dbReference type="EMBL" id="BAY83275.1"/>
    </source>
</evidence>
<accession>A0A1Z4LPV6</accession>
<dbReference type="Pfam" id="PF13174">
    <property type="entry name" value="TPR_6"/>
    <property type="match status" value="1"/>
</dbReference>
<dbReference type="SUPFAM" id="SSF48452">
    <property type="entry name" value="TPR-like"/>
    <property type="match status" value="1"/>
</dbReference>
<dbReference type="InterPro" id="IPR011990">
    <property type="entry name" value="TPR-like_helical_dom_sf"/>
</dbReference>
<dbReference type="PANTHER" id="PTHR44858:SF1">
    <property type="entry name" value="UDP-N-ACETYLGLUCOSAMINE--PEPTIDE N-ACETYLGLUCOSAMINYLTRANSFERASE SPINDLY-RELATED"/>
    <property type="match status" value="1"/>
</dbReference>
<evidence type="ECO:0000256" key="3">
    <source>
        <dbReference type="PROSITE-ProRule" id="PRU00339"/>
    </source>
</evidence>
<dbReference type="Gene3D" id="1.25.40.10">
    <property type="entry name" value="Tetratricopeptide repeat domain"/>
    <property type="match status" value="2"/>
</dbReference>
<keyword evidence="2 3" id="KW-0802">TPR repeat</keyword>
<keyword evidence="1" id="KW-0677">Repeat</keyword>
<reference evidence="4 5" key="1">
    <citation type="submission" date="2017-06" db="EMBL/GenBank/DDBJ databases">
        <title>Genome sequencing of cyanobaciteial culture collection at National Institute for Environmental Studies (NIES).</title>
        <authorList>
            <person name="Hirose Y."/>
            <person name="Shimura Y."/>
            <person name="Fujisawa T."/>
            <person name="Nakamura Y."/>
            <person name="Kawachi M."/>
        </authorList>
    </citation>
    <scope>NUCLEOTIDE SEQUENCE [LARGE SCALE GENOMIC DNA]</scope>
    <source>
        <strain evidence="4 5">NIES-267</strain>
    </source>
</reference>
<dbReference type="InterPro" id="IPR050498">
    <property type="entry name" value="Ycf3"/>
</dbReference>
<dbReference type="AlphaFoldDB" id="A0A1Z4LPV6"/>
<dbReference type="SMART" id="SM00028">
    <property type="entry name" value="TPR"/>
    <property type="match status" value="5"/>
</dbReference>
<protein>
    <submittedName>
        <fullName evidence="4">Uncharacterized protein</fullName>
    </submittedName>
</protein>
<dbReference type="PROSITE" id="PS50005">
    <property type="entry name" value="TPR"/>
    <property type="match status" value="3"/>
</dbReference>
<dbReference type="GO" id="GO:0009279">
    <property type="term" value="C:cell outer membrane"/>
    <property type="evidence" value="ECO:0007669"/>
    <property type="project" value="TreeGrafter"/>
</dbReference>
<evidence type="ECO:0000313" key="5">
    <source>
        <dbReference type="Proteomes" id="UP000218418"/>
    </source>
</evidence>
<dbReference type="GO" id="GO:0046813">
    <property type="term" value="P:receptor-mediated virion attachment to host cell"/>
    <property type="evidence" value="ECO:0007669"/>
    <property type="project" value="TreeGrafter"/>
</dbReference>
<dbReference type="PANTHER" id="PTHR44858">
    <property type="entry name" value="TETRATRICOPEPTIDE REPEAT PROTEIN 6"/>
    <property type="match status" value="1"/>
</dbReference>
<dbReference type="PROSITE" id="PS50293">
    <property type="entry name" value="TPR_REGION"/>
    <property type="match status" value="3"/>
</dbReference>
<name>A0A1Z4LPV6_9CYAN</name>
<dbReference type="Proteomes" id="UP000218418">
    <property type="component" value="Chromosome"/>
</dbReference>
<dbReference type="Pfam" id="PF13424">
    <property type="entry name" value="TPR_12"/>
    <property type="match status" value="1"/>
</dbReference>
<dbReference type="Pfam" id="PF00515">
    <property type="entry name" value="TPR_1"/>
    <property type="match status" value="1"/>
</dbReference>
<dbReference type="EMBL" id="AP018227">
    <property type="protein sequence ID" value="BAY83275.1"/>
    <property type="molecule type" value="Genomic_DNA"/>
</dbReference>